<evidence type="ECO:0000256" key="1">
    <source>
        <dbReference type="SAM" id="SignalP"/>
    </source>
</evidence>
<dbReference type="AlphaFoldDB" id="A0A235C036"/>
<keyword evidence="1" id="KW-0732">Signal</keyword>
<organism evidence="2 3">
    <name type="scientific">candidate division WOR-3 bacterium JGI_Cruoil_03_44_89</name>
    <dbReference type="NCBI Taxonomy" id="1973748"/>
    <lineage>
        <taxon>Bacteria</taxon>
        <taxon>Bacteria division WOR-3</taxon>
    </lineage>
</organism>
<dbReference type="NCBIfam" id="TIGR04183">
    <property type="entry name" value="Por_Secre_tail"/>
    <property type="match status" value="1"/>
</dbReference>
<evidence type="ECO:0008006" key="4">
    <source>
        <dbReference type="Google" id="ProtNLM"/>
    </source>
</evidence>
<feature type="chain" id="PRO_5013348358" description="Secretion system C-terminal sorting domain-containing protein" evidence="1">
    <location>
        <begin position="22"/>
        <end position="925"/>
    </location>
</feature>
<name>A0A235C036_UNCW3</name>
<dbReference type="Proteomes" id="UP000215215">
    <property type="component" value="Unassembled WGS sequence"/>
</dbReference>
<dbReference type="SUPFAM" id="SSF49344">
    <property type="entry name" value="CBD9-like"/>
    <property type="match status" value="1"/>
</dbReference>
<dbReference type="InterPro" id="IPR026444">
    <property type="entry name" value="Secre_tail"/>
</dbReference>
<protein>
    <recommendedName>
        <fullName evidence="4">Secretion system C-terminal sorting domain-containing protein</fullName>
    </recommendedName>
</protein>
<dbReference type="Gene3D" id="2.60.40.4070">
    <property type="match status" value="1"/>
</dbReference>
<reference evidence="2 3" key="1">
    <citation type="submission" date="2017-07" db="EMBL/GenBank/DDBJ databases">
        <title>Recovery of genomes from metagenomes via a dereplication, aggregation, and scoring strategy.</title>
        <authorList>
            <person name="Sieber C.M."/>
            <person name="Probst A.J."/>
            <person name="Sharrar A."/>
            <person name="Thomas B.C."/>
            <person name="Hess M."/>
            <person name="Tringe S.G."/>
            <person name="Banfield J.F."/>
        </authorList>
    </citation>
    <scope>NUCLEOTIDE SEQUENCE [LARGE SCALE GENOMIC DNA]</scope>
    <source>
        <strain evidence="2">JGI_Cruoil_03_44_89</strain>
    </source>
</reference>
<accession>A0A235C036</accession>
<dbReference type="Gene3D" id="2.60.40.10">
    <property type="entry name" value="Immunoglobulins"/>
    <property type="match status" value="1"/>
</dbReference>
<sequence length="925" mass="103286">MQKRTVGLCLGMVAVTGLLWAADFNPDGTINVGQTFRPATGGEEISCLPEFNPNDPYYLEIVEKLHKAREQGNRELVNSITSKIQEFTGQKSTQTRYENMDRNIVILKPSSEEVLTREELSELAGKSKGYEWENVEIYNANQSGACYGDIGSASNSGGSGDTLYAVFDRWYDDPGVWGIQTYRSTDGGDSWSMWGGFYYSVAGRDYRYPTLAVSKSDTLLIAYYVDNASGNDWVRVCKYKDWTYDFQMASDASLNVCCPDYASRPRIVVDYPYLSDYFIYVAYQIEQGGSYYLRLARSTTQNISYTQTTLKLTDSPYQGWDLMYVYNYQGSGTYLLHARPYGTEVKFMRSIDDGTSWSGTGLAPISTGSDVYFPTIGGVNQTDNLFCAWQSHIGANWAVYGRYSNDRAESWSSDNISVLCPGAGNVNVPVIQERTFDDTYCITAFHRPDGSSCQVLVGHADILNPDVWEYDMARDTSAYQSWPAAPRIVTHSYGGGYNPVIVWTDQRDGDYDWYFGKRLPAKDIASTEIYWPFWCKVSPETTATPSARIKNVGEVDVANAPVVFEITDRQNPADSWIDTTIISSLPAGDSVDVNFDNWTSGIHPTSYEAKVYTLLDGDIDPGNDTLVTYFSACNRQLESGWGTPTLDGILDTVSEWGDAGKIDISETMGWDGNLNTPRSCILYTLNNSDTLYLGVDYKADNSLEEGDGLIFYFDEDHDGVWNPDSSEGDYRFWYPDSSVYSSFTSPAWRVVDPPGFEVAPALIGGRVTYEVKIPLGTEKTDLTTIPGDVMGFFCLAYDKSVPDYGGWYPQDWYPWFSPEYMTDLKLAEGVGIEESQEQLPEFALKILGSNPIGSKVLISFSIPERAKVKLSVYDLSGRLVNRLADGVFAHGIHKVAWKPVLSNGVYFIRLEGGGREVTKKVVLLR</sequence>
<feature type="signal peptide" evidence="1">
    <location>
        <begin position="1"/>
        <end position="21"/>
    </location>
</feature>
<evidence type="ECO:0000313" key="2">
    <source>
        <dbReference type="EMBL" id="OYD17165.1"/>
    </source>
</evidence>
<evidence type="ECO:0000313" key="3">
    <source>
        <dbReference type="Proteomes" id="UP000215215"/>
    </source>
</evidence>
<dbReference type="EMBL" id="NOZQ01000030">
    <property type="protein sequence ID" value="OYD17165.1"/>
    <property type="molecule type" value="Genomic_DNA"/>
</dbReference>
<dbReference type="SUPFAM" id="SSF50939">
    <property type="entry name" value="Sialidases"/>
    <property type="match status" value="1"/>
</dbReference>
<comment type="caution">
    <text evidence="2">The sequence shown here is derived from an EMBL/GenBank/DDBJ whole genome shotgun (WGS) entry which is preliminary data.</text>
</comment>
<dbReference type="InterPro" id="IPR036278">
    <property type="entry name" value="Sialidase_sf"/>
</dbReference>
<proteinExistence type="predicted"/>
<dbReference type="InterPro" id="IPR013783">
    <property type="entry name" value="Ig-like_fold"/>
</dbReference>
<gene>
    <name evidence="2" type="ORF">CH333_01710</name>
</gene>